<dbReference type="Ensembl" id="ENSSLDT00000029394.1">
    <property type="protein sequence ID" value="ENSSLDP00000028549.1"/>
    <property type="gene ID" value="ENSSLDG00000022073.1"/>
</dbReference>
<dbReference type="InterPro" id="IPR013783">
    <property type="entry name" value="Ig-like_fold"/>
</dbReference>
<protein>
    <recommendedName>
        <fullName evidence="2">Ig-like domain-containing protein</fullName>
    </recommendedName>
</protein>
<evidence type="ECO:0000313" key="3">
    <source>
        <dbReference type="Ensembl" id="ENSSLDP00000028549.1"/>
    </source>
</evidence>
<dbReference type="InterPro" id="IPR007110">
    <property type="entry name" value="Ig-like_dom"/>
</dbReference>
<evidence type="ECO:0000313" key="4">
    <source>
        <dbReference type="Proteomes" id="UP000261360"/>
    </source>
</evidence>
<dbReference type="SUPFAM" id="SSF48726">
    <property type="entry name" value="Immunoglobulin"/>
    <property type="match status" value="2"/>
</dbReference>
<accession>A0A3B4Z0H9</accession>
<dbReference type="PANTHER" id="PTHR46484:SF8">
    <property type="entry name" value="B-CELL RECEPTOR CD22-LIKE-RELATED"/>
    <property type="match status" value="1"/>
</dbReference>
<dbReference type="PROSITE" id="PS50835">
    <property type="entry name" value="IG_LIKE"/>
    <property type="match status" value="2"/>
</dbReference>
<organism evidence="3 4">
    <name type="scientific">Seriola lalandi dorsalis</name>
    <dbReference type="NCBI Taxonomy" id="1841481"/>
    <lineage>
        <taxon>Eukaryota</taxon>
        <taxon>Metazoa</taxon>
        <taxon>Chordata</taxon>
        <taxon>Craniata</taxon>
        <taxon>Vertebrata</taxon>
        <taxon>Euteleostomi</taxon>
        <taxon>Actinopterygii</taxon>
        <taxon>Neopterygii</taxon>
        <taxon>Teleostei</taxon>
        <taxon>Neoteleostei</taxon>
        <taxon>Acanthomorphata</taxon>
        <taxon>Carangaria</taxon>
        <taxon>Carangiformes</taxon>
        <taxon>Carangidae</taxon>
        <taxon>Seriola</taxon>
    </lineage>
</organism>
<name>A0A3B4Z0H9_SERLL</name>
<evidence type="ECO:0000259" key="2">
    <source>
        <dbReference type="PROSITE" id="PS50835"/>
    </source>
</evidence>
<keyword evidence="4" id="KW-1185">Reference proteome</keyword>
<dbReference type="AlphaFoldDB" id="A0A3B4Z0H9"/>
<dbReference type="CDD" id="cd00096">
    <property type="entry name" value="Ig"/>
    <property type="match status" value="1"/>
</dbReference>
<dbReference type="GeneTree" id="ENSGT01150000286924"/>
<dbReference type="PANTHER" id="PTHR46484">
    <property type="entry name" value="SI:CH211-171H4.5-RELATED"/>
    <property type="match status" value="1"/>
</dbReference>
<dbReference type="InterPro" id="IPR036179">
    <property type="entry name" value="Ig-like_dom_sf"/>
</dbReference>
<dbReference type="InterPro" id="IPR003598">
    <property type="entry name" value="Ig_sub2"/>
</dbReference>
<dbReference type="Pfam" id="PF13927">
    <property type="entry name" value="Ig_3"/>
    <property type="match status" value="1"/>
</dbReference>
<feature type="domain" description="Ig-like" evidence="2">
    <location>
        <begin position="244"/>
        <end position="319"/>
    </location>
</feature>
<dbReference type="InterPro" id="IPR003599">
    <property type="entry name" value="Ig_sub"/>
</dbReference>
<feature type="domain" description="Ig-like" evidence="2">
    <location>
        <begin position="141"/>
        <end position="232"/>
    </location>
</feature>
<evidence type="ECO:0000256" key="1">
    <source>
        <dbReference type="SAM" id="SignalP"/>
    </source>
</evidence>
<reference evidence="3" key="2">
    <citation type="submission" date="2025-09" db="UniProtKB">
        <authorList>
            <consortium name="Ensembl"/>
        </authorList>
    </citation>
    <scope>IDENTIFICATION</scope>
</reference>
<dbReference type="Gene3D" id="2.60.40.10">
    <property type="entry name" value="Immunoglobulins"/>
    <property type="match status" value="3"/>
</dbReference>
<keyword evidence="1" id="KW-0732">Signal</keyword>
<feature type="signal peptide" evidence="1">
    <location>
        <begin position="1"/>
        <end position="20"/>
    </location>
</feature>
<dbReference type="Proteomes" id="UP000261360">
    <property type="component" value="Unplaced"/>
</dbReference>
<dbReference type="SMART" id="SM00409">
    <property type="entry name" value="IG"/>
    <property type="match status" value="2"/>
</dbReference>
<reference evidence="3" key="1">
    <citation type="submission" date="2025-08" db="UniProtKB">
        <authorList>
            <consortium name="Ensembl"/>
        </authorList>
    </citation>
    <scope>IDENTIFICATION</scope>
</reference>
<sequence>GVNLLLFPLSSLANGPLVQALVGSCVVIPCSFTPLAPHPLKGRKERVDVRLRFRGGGHLFPLRSIAFNSEHRDQVSRDFQGRTSLSGLQCDNSLKFNFQTSVLITAQGLCYVLLHFYYVNPHLLVSLLQIPCRLSSSDSLPKPALNPSKLEVEEGTPVRLNCSALAPCPALPPALTWTPSIGDIEENMESKSVTSVMNFTASYLHNGQKISCTTLYSRQAGNSDLLYEKSLTLRVLCKYVSRIPMSSSFVDPAGPILEGSSVSLSCRSRANPPVSNYTWYRDGEEDDEHGPTLVLNGVDPGHSGDYHCAAQNDLGEEVSDTIQLDIQCKFIGLVRSAFPQSTEKYTQPIFRN</sequence>
<feature type="chain" id="PRO_5017483959" description="Ig-like domain-containing protein" evidence="1">
    <location>
        <begin position="21"/>
        <end position="352"/>
    </location>
</feature>
<proteinExistence type="predicted"/>
<dbReference type="SMART" id="SM00408">
    <property type="entry name" value="IGc2"/>
    <property type="match status" value="1"/>
</dbReference>